<dbReference type="PANTHER" id="PTHR43031">
    <property type="entry name" value="FAD-DEPENDENT OXIDOREDUCTASE"/>
    <property type="match status" value="1"/>
</dbReference>
<dbReference type="GeneID" id="92780318"/>
<accession>A0A7H0EX70</accession>
<dbReference type="Gene3D" id="3.40.250.10">
    <property type="entry name" value="Rhodanese-like domain"/>
    <property type="match status" value="1"/>
</dbReference>
<dbReference type="EMBL" id="CP060822">
    <property type="protein sequence ID" value="QNP28386.1"/>
    <property type="molecule type" value="Genomic_DNA"/>
</dbReference>
<evidence type="ECO:0000313" key="2">
    <source>
        <dbReference type="EMBL" id="QNP28386.1"/>
    </source>
</evidence>
<dbReference type="PROSITE" id="PS50206">
    <property type="entry name" value="RHODANESE_3"/>
    <property type="match status" value="1"/>
</dbReference>
<dbReference type="RefSeq" id="WP_006276160.1">
    <property type="nucleotide sequence ID" value="NZ_CP060822.1"/>
</dbReference>
<dbReference type="SMART" id="SM00450">
    <property type="entry name" value="RHOD"/>
    <property type="match status" value="1"/>
</dbReference>
<dbReference type="Pfam" id="PF00581">
    <property type="entry name" value="Rhodanese"/>
    <property type="match status" value="1"/>
</dbReference>
<proteinExistence type="predicted"/>
<dbReference type="KEGG" id="ccur:IAR63_10655"/>
<dbReference type="AlphaFoldDB" id="A0A7H0EX70"/>
<keyword evidence="3" id="KW-1185">Reference proteome</keyword>
<dbReference type="InterPro" id="IPR050229">
    <property type="entry name" value="GlpE_sulfurtransferase"/>
</dbReference>
<evidence type="ECO:0000259" key="1">
    <source>
        <dbReference type="PROSITE" id="PS50206"/>
    </source>
</evidence>
<reference evidence="2 3" key="1">
    <citation type="submission" date="2020-08" db="EMBL/GenBank/DDBJ databases">
        <title>Complete genome sequence of Raphidiopsis curvispora isolated from drinking water reservoir in South Korea.</title>
        <authorList>
            <person name="Jeong J."/>
        </authorList>
    </citation>
    <scope>NUCLEOTIDE SEQUENCE [LARGE SCALE GENOMIC DNA]</scope>
    <source>
        <strain evidence="2 3">GIHE-G1</strain>
    </source>
</reference>
<feature type="domain" description="Rhodanese" evidence="1">
    <location>
        <begin position="18"/>
        <end position="107"/>
    </location>
</feature>
<dbReference type="SUPFAM" id="SSF52821">
    <property type="entry name" value="Rhodanese/Cell cycle control phosphatase"/>
    <property type="match status" value="1"/>
</dbReference>
<dbReference type="Proteomes" id="UP000516013">
    <property type="component" value="Chromosome"/>
</dbReference>
<name>A0A7H0EX70_9CYAN</name>
<dbReference type="CDD" id="cd00158">
    <property type="entry name" value="RHOD"/>
    <property type="match status" value="1"/>
</dbReference>
<gene>
    <name evidence="2" type="ORF">IAR63_10655</name>
</gene>
<dbReference type="InterPro" id="IPR036873">
    <property type="entry name" value="Rhodanese-like_dom_sf"/>
</dbReference>
<dbReference type="InterPro" id="IPR001763">
    <property type="entry name" value="Rhodanese-like_dom"/>
</dbReference>
<protein>
    <submittedName>
        <fullName evidence="2">Rhodanese-like domain-containing protein</fullName>
    </submittedName>
</protein>
<sequence length="110" mass="12013">MSNLTAEASELIARLRWGQPALTIVDLRDRPTYNHHRITGAISIPLGNLAERAKSSIHQDRQIYVYGENDMHATQGANILESAGFRNVGIISGGLPAWKTFGGPTEGFKP</sequence>
<organism evidence="2 3">
    <name type="scientific">Cylindrospermopsis curvispora GIHE-G1</name>
    <dbReference type="NCBI Taxonomy" id="2666332"/>
    <lineage>
        <taxon>Bacteria</taxon>
        <taxon>Bacillati</taxon>
        <taxon>Cyanobacteriota</taxon>
        <taxon>Cyanophyceae</taxon>
        <taxon>Nostocales</taxon>
        <taxon>Aphanizomenonaceae</taxon>
        <taxon>Cylindrospermopsis</taxon>
    </lineage>
</organism>
<dbReference type="PANTHER" id="PTHR43031:SF1">
    <property type="entry name" value="PYRIDINE NUCLEOTIDE-DISULPHIDE OXIDOREDUCTASE"/>
    <property type="match status" value="1"/>
</dbReference>
<evidence type="ECO:0000313" key="3">
    <source>
        <dbReference type="Proteomes" id="UP000516013"/>
    </source>
</evidence>